<dbReference type="CDD" id="cd00577">
    <property type="entry name" value="PCNA"/>
    <property type="match status" value="1"/>
</dbReference>
<proteinExistence type="inferred from homology"/>
<dbReference type="InterPro" id="IPR022648">
    <property type="entry name" value="Pr_cel_nuc_antig_N"/>
</dbReference>
<dbReference type="InterPro" id="IPR046938">
    <property type="entry name" value="DNA_clamp_sf"/>
</dbReference>
<evidence type="ECO:0000256" key="2">
    <source>
        <dbReference type="ARBA" id="ARBA00023125"/>
    </source>
</evidence>
<evidence type="ECO:0000313" key="6">
    <source>
        <dbReference type="Proteomes" id="UP000600363"/>
    </source>
</evidence>
<dbReference type="EMBL" id="DUIH01000021">
    <property type="protein sequence ID" value="HIH70229.1"/>
    <property type="molecule type" value="Genomic_DNA"/>
</dbReference>
<dbReference type="AlphaFoldDB" id="A0A832RYP0"/>
<sequence>MREGLEMFKASIRAELLRDALEVMNTLVDEAVIQVGEGGLHSKAVEPANAAMVVLDMEAGAFEAYEADGGELGIDLSRLLKAVSMAQKGDITMLELEQDTHKLRLELSGITYHLSLLDPSTIRRVPRVPQLELPARIIMQGVDFQRAIRAASDVGSYLALGVENEEFYVEVEGDTEKMRFTLTKDELIDLKGSNARSLFSLEYLRDISKSRAMSNSDILIEIGIDYPMRLSFDFADGTCKATYIVAPRVESA</sequence>
<dbReference type="GO" id="GO:0006275">
    <property type="term" value="P:regulation of DNA replication"/>
    <property type="evidence" value="ECO:0007669"/>
    <property type="project" value="UniProtKB-UniRule"/>
</dbReference>
<dbReference type="NCBIfam" id="NF002222">
    <property type="entry name" value="PRK01115.1-5"/>
    <property type="match status" value="1"/>
</dbReference>
<comment type="similarity">
    <text evidence="3">Belongs to the PCNA family.</text>
</comment>
<evidence type="ECO:0000313" key="5">
    <source>
        <dbReference type="EMBL" id="HIH70229.1"/>
    </source>
</evidence>
<organism evidence="5 6">
    <name type="scientific">Methermicoccus shengliensis</name>
    <dbReference type="NCBI Taxonomy" id="660064"/>
    <lineage>
        <taxon>Archaea</taxon>
        <taxon>Methanobacteriati</taxon>
        <taxon>Methanobacteriota</taxon>
        <taxon>Stenosarchaea group</taxon>
        <taxon>Methanomicrobia</taxon>
        <taxon>Methanosarcinales</taxon>
        <taxon>Methermicoccaceae</taxon>
        <taxon>Methermicoccus</taxon>
    </lineage>
</organism>
<evidence type="ECO:0000256" key="3">
    <source>
        <dbReference type="HAMAP-Rule" id="MF_00317"/>
    </source>
</evidence>
<protein>
    <recommendedName>
        <fullName evidence="3">DNA polymerase sliding clamp</fullName>
    </recommendedName>
    <alternativeName>
        <fullName evidence="3">Proliferating cell nuclear antigen homolog</fullName>
        <shortName evidence="3">PCNA</shortName>
    </alternativeName>
</protein>
<evidence type="ECO:0000256" key="1">
    <source>
        <dbReference type="ARBA" id="ARBA00022705"/>
    </source>
</evidence>
<dbReference type="InterPro" id="IPR000730">
    <property type="entry name" value="Pr_cel_nuc_antig"/>
</dbReference>
<dbReference type="SUPFAM" id="SSF55979">
    <property type="entry name" value="DNA clamp"/>
    <property type="match status" value="2"/>
</dbReference>
<comment type="function">
    <text evidence="3">Sliding clamp subunit that acts as a moving platform for DNA processing. Responsible for tethering the catalytic subunit of DNA polymerase and other proteins to DNA during high-speed replication.</text>
</comment>
<comment type="subunit">
    <text evidence="3">Homotrimer. The subunits circularize to form a toroid; DNA passes through its center. Replication factor C (RFC) is required to load the toroid on the DNA.</text>
</comment>
<gene>
    <name evidence="3" type="primary">pcn</name>
    <name evidence="5" type="ORF">HA299_06440</name>
</gene>
<accession>A0A832RYP0</accession>
<dbReference type="Proteomes" id="UP000600363">
    <property type="component" value="Unassembled WGS sequence"/>
</dbReference>
<keyword evidence="1 3" id="KW-0235">DNA replication</keyword>
<reference evidence="5" key="1">
    <citation type="journal article" date="2020" name="bioRxiv">
        <title>A rank-normalized archaeal taxonomy based on genome phylogeny resolves widespread incomplete and uneven classifications.</title>
        <authorList>
            <person name="Rinke C."/>
            <person name="Chuvochina M."/>
            <person name="Mussig A.J."/>
            <person name="Chaumeil P.-A."/>
            <person name="Waite D.W."/>
            <person name="Whitman W.B."/>
            <person name="Parks D.H."/>
            <person name="Hugenholtz P."/>
        </authorList>
    </citation>
    <scope>NUCLEOTIDE SEQUENCE</scope>
    <source>
        <strain evidence="5">UBA12518</strain>
    </source>
</reference>
<comment type="caution">
    <text evidence="5">The sequence shown here is derived from an EMBL/GenBank/DDBJ whole genome shotgun (WGS) entry which is preliminary data.</text>
</comment>
<name>A0A832RYP0_9EURY</name>
<evidence type="ECO:0000259" key="4">
    <source>
        <dbReference type="Pfam" id="PF00705"/>
    </source>
</evidence>
<dbReference type="GO" id="GO:0030337">
    <property type="term" value="F:DNA polymerase processivity factor activity"/>
    <property type="evidence" value="ECO:0007669"/>
    <property type="project" value="UniProtKB-UniRule"/>
</dbReference>
<dbReference type="GO" id="GO:0003677">
    <property type="term" value="F:DNA binding"/>
    <property type="evidence" value="ECO:0007669"/>
    <property type="project" value="UniProtKB-UniRule"/>
</dbReference>
<dbReference type="RefSeq" id="WP_169736227.1">
    <property type="nucleotide sequence ID" value="NZ_DUIH01000021.1"/>
</dbReference>
<feature type="domain" description="Proliferating cell nuclear antigen PCNA N-terminal" evidence="4">
    <location>
        <begin position="9"/>
        <end position="105"/>
    </location>
</feature>
<dbReference type="Pfam" id="PF00705">
    <property type="entry name" value="PCNA_N"/>
    <property type="match status" value="1"/>
</dbReference>
<dbReference type="PANTHER" id="PTHR11352:SF0">
    <property type="entry name" value="PROLIFERATING CELL NUCLEAR ANTIGEN"/>
    <property type="match status" value="1"/>
</dbReference>
<dbReference type="Gene3D" id="3.70.10.10">
    <property type="match status" value="1"/>
</dbReference>
<keyword evidence="2 3" id="KW-0238">DNA-binding</keyword>
<dbReference type="HAMAP" id="MF_00317">
    <property type="entry name" value="DNApol_clamp_arch"/>
    <property type="match status" value="1"/>
</dbReference>
<dbReference type="GO" id="GO:0006272">
    <property type="term" value="P:leading strand elongation"/>
    <property type="evidence" value="ECO:0007669"/>
    <property type="project" value="TreeGrafter"/>
</dbReference>
<dbReference type="PANTHER" id="PTHR11352">
    <property type="entry name" value="PROLIFERATING CELL NUCLEAR ANTIGEN"/>
    <property type="match status" value="1"/>
</dbReference>